<gene>
    <name evidence="1" type="ORF">RF11_09107</name>
</gene>
<evidence type="ECO:0000313" key="2">
    <source>
        <dbReference type="Proteomes" id="UP000031668"/>
    </source>
</evidence>
<proteinExistence type="predicted"/>
<keyword evidence="2" id="KW-1185">Reference proteome</keyword>
<dbReference type="EMBL" id="JWZT01000858">
    <property type="protein sequence ID" value="KII73391.1"/>
    <property type="molecule type" value="Genomic_DNA"/>
</dbReference>
<name>A0A0C2N187_THEKT</name>
<dbReference type="Proteomes" id="UP000031668">
    <property type="component" value="Unassembled WGS sequence"/>
</dbReference>
<comment type="caution">
    <text evidence="1">The sequence shown here is derived from an EMBL/GenBank/DDBJ whole genome shotgun (WGS) entry which is preliminary data.</text>
</comment>
<dbReference type="AlphaFoldDB" id="A0A0C2N187"/>
<accession>A0A0C2N187</accession>
<organism evidence="1 2">
    <name type="scientific">Thelohanellus kitauei</name>
    <name type="common">Myxosporean</name>
    <dbReference type="NCBI Taxonomy" id="669202"/>
    <lineage>
        <taxon>Eukaryota</taxon>
        <taxon>Metazoa</taxon>
        <taxon>Cnidaria</taxon>
        <taxon>Myxozoa</taxon>
        <taxon>Myxosporea</taxon>
        <taxon>Bivalvulida</taxon>
        <taxon>Platysporina</taxon>
        <taxon>Myxobolidae</taxon>
        <taxon>Thelohanellus</taxon>
    </lineage>
</organism>
<sequence>MLIIDEHYQNNGVLYYSHSQAVSYSSETLRKINKFILEFPCSNFEEIGHEAATQYKQRQEFHFPENLNTYLDSLKWPHFNETSIERTKTVAESLDPFRIRRHVLKDFYGEFPSYAPPMPFREYNSPSKTQTPLNHRMESPISRFCQKELTMTCTDIQRRKCLCRFLIIATALRNTIHPETLVSR</sequence>
<evidence type="ECO:0000313" key="1">
    <source>
        <dbReference type="EMBL" id="KII73391.1"/>
    </source>
</evidence>
<reference evidence="1 2" key="1">
    <citation type="journal article" date="2014" name="Genome Biol. Evol.">
        <title>The genome of the myxosporean Thelohanellus kitauei shows adaptations to nutrient acquisition within its fish host.</title>
        <authorList>
            <person name="Yang Y."/>
            <person name="Xiong J."/>
            <person name="Zhou Z."/>
            <person name="Huo F."/>
            <person name="Miao W."/>
            <person name="Ran C."/>
            <person name="Liu Y."/>
            <person name="Zhang J."/>
            <person name="Feng J."/>
            <person name="Wang M."/>
            <person name="Wang M."/>
            <person name="Wang L."/>
            <person name="Yao B."/>
        </authorList>
    </citation>
    <scope>NUCLEOTIDE SEQUENCE [LARGE SCALE GENOMIC DNA]</scope>
    <source>
        <strain evidence="1">Wuqing</strain>
    </source>
</reference>
<protein>
    <submittedName>
        <fullName evidence="1">Uncharacterized protein</fullName>
    </submittedName>
</protein>